<evidence type="ECO:0000256" key="1">
    <source>
        <dbReference type="ARBA" id="ARBA00010641"/>
    </source>
</evidence>
<organism evidence="8 9">
    <name type="scientific">Paenibacillus tritici</name>
    <dbReference type="NCBI Taxonomy" id="1873425"/>
    <lineage>
        <taxon>Bacteria</taxon>
        <taxon>Bacillati</taxon>
        <taxon>Bacillota</taxon>
        <taxon>Bacilli</taxon>
        <taxon>Bacillales</taxon>
        <taxon>Paenibacillaceae</taxon>
        <taxon>Paenibacillus</taxon>
    </lineage>
</organism>
<keyword evidence="2" id="KW-0805">Transcription regulation</keyword>
<evidence type="ECO:0000313" key="8">
    <source>
        <dbReference type="EMBL" id="NQX44585.1"/>
    </source>
</evidence>
<dbReference type="InterPro" id="IPR036388">
    <property type="entry name" value="WH-like_DNA-bd_sf"/>
</dbReference>
<dbReference type="InterPro" id="IPR007630">
    <property type="entry name" value="RNA_pol_sigma70_r4"/>
</dbReference>
<comment type="similarity">
    <text evidence="1">Belongs to the sigma-70 factor family. ECF subfamily.</text>
</comment>
<dbReference type="CDD" id="cd06171">
    <property type="entry name" value="Sigma70_r4"/>
    <property type="match status" value="1"/>
</dbReference>
<dbReference type="Proteomes" id="UP000711047">
    <property type="component" value="Unassembled WGS sequence"/>
</dbReference>
<dbReference type="NCBIfam" id="TIGR02937">
    <property type="entry name" value="sigma70-ECF"/>
    <property type="match status" value="1"/>
</dbReference>
<dbReference type="Gene3D" id="1.10.1740.10">
    <property type="match status" value="1"/>
</dbReference>
<evidence type="ECO:0000313" key="9">
    <source>
        <dbReference type="Proteomes" id="UP000711047"/>
    </source>
</evidence>
<feature type="domain" description="RNA polymerase sigma-70 region 2" evidence="6">
    <location>
        <begin position="28"/>
        <end position="92"/>
    </location>
</feature>
<evidence type="ECO:0000256" key="2">
    <source>
        <dbReference type="ARBA" id="ARBA00023015"/>
    </source>
</evidence>
<dbReference type="PANTHER" id="PTHR43133:SF60">
    <property type="entry name" value="RNA POLYMERASE SIGMA FACTOR SIGV"/>
    <property type="match status" value="1"/>
</dbReference>
<feature type="domain" description="RNA polymerase sigma-70 region 4" evidence="7">
    <location>
        <begin position="130"/>
        <end position="177"/>
    </location>
</feature>
<sequence length="207" mass="24048">MNLLQPGIVIRGSSNKKGGHTQVGNKELFQTYSKEVYRTCYYMVHDAVDAEDLCQEVFITLFRSEWQSIEYLKAWIMKVTVNTCLNHLKRRSSLQQKLTASLHILRENAEPPVDRLVEQKETKLEWATYMSRLPAKFRAVLTLRYMHDFSLEEIRNMLDIPLGTVKSRQHKGLRLMKKILEDAGVQTLSKEEEPYGQNRNTAKASTK</sequence>
<dbReference type="Pfam" id="PF04542">
    <property type="entry name" value="Sigma70_r2"/>
    <property type="match status" value="1"/>
</dbReference>
<keyword evidence="5" id="KW-0804">Transcription</keyword>
<keyword evidence="3" id="KW-0731">Sigma factor</keyword>
<protein>
    <submittedName>
        <fullName evidence="8">RNA polymerase sigma factor</fullName>
    </submittedName>
</protein>
<keyword evidence="4" id="KW-0238">DNA-binding</keyword>
<comment type="caution">
    <text evidence="8">The sequence shown here is derived from an EMBL/GenBank/DDBJ whole genome shotgun (WGS) entry which is preliminary data.</text>
</comment>
<dbReference type="InterPro" id="IPR007627">
    <property type="entry name" value="RNA_pol_sigma70_r2"/>
</dbReference>
<dbReference type="InterPro" id="IPR013325">
    <property type="entry name" value="RNA_pol_sigma_r2"/>
</dbReference>
<dbReference type="PANTHER" id="PTHR43133">
    <property type="entry name" value="RNA POLYMERASE ECF-TYPE SIGMA FACTO"/>
    <property type="match status" value="1"/>
</dbReference>
<name>A0ABX2DJC4_9BACL</name>
<dbReference type="SUPFAM" id="SSF88659">
    <property type="entry name" value="Sigma3 and sigma4 domains of RNA polymerase sigma factors"/>
    <property type="match status" value="1"/>
</dbReference>
<dbReference type="SUPFAM" id="SSF88946">
    <property type="entry name" value="Sigma2 domain of RNA polymerase sigma factors"/>
    <property type="match status" value="1"/>
</dbReference>
<gene>
    <name evidence="8" type="ORF">HQN87_04515</name>
</gene>
<evidence type="ECO:0000259" key="6">
    <source>
        <dbReference type="Pfam" id="PF04542"/>
    </source>
</evidence>
<accession>A0ABX2DJC4</accession>
<dbReference type="Gene3D" id="1.10.10.10">
    <property type="entry name" value="Winged helix-like DNA-binding domain superfamily/Winged helix DNA-binding domain"/>
    <property type="match status" value="1"/>
</dbReference>
<evidence type="ECO:0000259" key="7">
    <source>
        <dbReference type="Pfam" id="PF04545"/>
    </source>
</evidence>
<evidence type="ECO:0000256" key="3">
    <source>
        <dbReference type="ARBA" id="ARBA00023082"/>
    </source>
</evidence>
<evidence type="ECO:0000256" key="4">
    <source>
        <dbReference type="ARBA" id="ARBA00023125"/>
    </source>
</evidence>
<dbReference type="InterPro" id="IPR039425">
    <property type="entry name" value="RNA_pol_sigma-70-like"/>
</dbReference>
<dbReference type="InterPro" id="IPR014284">
    <property type="entry name" value="RNA_pol_sigma-70_dom"/>
</dbReference>
<keyword evidence="9" id="KW-1185">Reference proteome</keyword>
<evidence type="ECO:0000256" key="5">
    <source>
        <dbReference type="ARBA" id="ARBA00023163"/>
    </source>
</evidence>
<reference evidence="8 9" key="1">
    <citation type="submission" date="2020-05" db="EMBL/GenBank/DDBJ databases">
        <title>Paenibacillus glebae, sp. nov., Paenibacillus humi sp. nov., Paenibacillus pedi sp. nov., Paenibacillus terrestris sp. nov. and Paenibacillus terricola sp. nov., isolated from a forest top soil sample.</title>
        <authorList>
            <person name="Qi S."/>
            <person name="Carlier A."/>
            <person name="Cnockaert M."/>
            <person name="Vandamme P."/>
        </authorList>
    </citation>
    <scope>NUCLEOTIDE SEQUENCE [LARGE SCALE GENOMIC DNA]</scope>
    <source>
        <strain evidence="8 9">LMG 29502</strain>
    </source>
</reference>
<dbReference type="InterPro" id="IPR013324">
    <property type="entry name" value="RNA_pol_sigma_r3/r4-like"/>
</dbReference>
<dbReference type="EMBL" id="JABMKX010000002">
    <property type="protein sequence ID" value="NQX44585.1"/>
    <property type="molecule type" value="Genomic_DNA"/>
</dbReference>
<proteinExistence type="inferred from homology"/>
<dbReference type="Pfam" id="PF04545">
    <property type="entry name" value="Sigma70_r4"/>
    <property type="match status" value="1"/>
</dbReference>